<dbReference type="InterPro" id="IPR004046">
    <property type="entry name" value="GST_C"/>
</dbReference>
<keyword evidence="3" id="KW-1185">Reference proteome</keyword>
<proteinExistence type="predicted"/>
<dbReference type="AlphaFoldDB" id="W9RBB8"/>
<dbReference type="GO" id="GO:0006749">
    <property type="term" value="P:glutathione metabolic process"/>
    <property type="evidence" value="ECO:0007669"/>
    <property type="project" value="InterPro"/>
</dbReference>
<dbReference type="InterPro" id="IPR036282">
    <property type="entry name" value="Glutathione-S-Trfase_C_sf"/>
</dbReference>
<dbReference type="PROSITE" id="PS50405">
    <property type="entry name" value="GST_CTER"/>
    <property type="match status" value="1"/>
</dbReference>
<dbReference type="SUPFAM" id="SSF47616">
    <property type="entry name" value="GST C-terminal domain-like"/>
    <property type="match status" value="1"/>
</dbReference>
<evidence type="ECO:0000313" key="2">
    <source>
        <dbReference type="EMBL" id="EXB46057.1"/>
    </source>
</evidence>
<dbReference type="EMBL" id="KE343920">
    <property type="protein sequence ID" value="EXB46057.1"/>
    <property type="molecule type" value="Genomic_DNA"/>
</dbReference>
<protein>
    <recommendedName>
        <fullName evidence="1">GST C-terminal domain-containing protein</fullName>
    </recommendedName>
</protein>
<dbReference type="STRING" id="981085.W9RBB8"/>
<name>W9RBB8_9ROSA</name>
<reference evidence="3" key="1">
    <citation type="submission" date="2013-01" db="EMBL/GenBank/DDBJ databases">
        <title>Draft Genome Sequence of a Mulberry Tree, Morus notabilis C.K. Schneid.</title>
        <authorList>
            <person name="He N."/>
            <person name="Zhao S."/>
        </authorList>
    </citation>
    <scope>NUCLEOTIDE SEQUENCE</scope>
</reference>
<dbReference type="InterPro" id="IPR010987">
    <property type="entry name" value="Glutathione-S-Trfase_C-like"/>
</dbReference>
<dbReference type="GO" id="GO:0004364">
    <property type="term" value="F:glutathione transferase activity"/>
    <property type="evidence" value="ECO:0007669"/>
    <property type="project" value="InterPro"/>
</dbReference>
<dbReference type="Proteomes" id="UP000030645">
    <property type="component" value="Unassembled WGS sequence"/>
</dbReference>
<dbReference type="Pfam" id="PF00043">
    <property type="entry name" value="GST_C"/>
    <property type="match status" value="1"/>
</dbReference>
<evidence type="ECO:0000313" key="3">
    <source>
        <dbReference type="Proteomes" id="UP000030645"/>
    </source>
</evidence>
<sequence length="85" mass="9200">MEKAAKDVRDALGVVLEEQALNGEKKFFGGDEIGLADLAVGVIATTFGVITEAVGVKVLEENDVPRIHNWITNFKNHPAIKKQPS</sequence>
<organism evidence="2 3">
    <name type="scientific">Morus notabilis</name>
    <dbReference type="NCBI Taxonomy" id="981085"/>
    <lineage>
        <taxon>Eukaryota</taxon>
        <taxon>Viridiplantae</taxon>
        <taxon>Streptophyta</taxon>
        <taxon>Embryophyta</taxon>
        <taxon>Tracheophyta</taxon>
        <taxon>Spermatophyta</taxon>
        <taxon>Magnoliopsida</taxon>
        <taxon>eudicotyledons</taxon>
        <taxon>Gunneridae</taxon>
        <taxon>Pentapetalae</taxon>
        <taxon>rosids</taxon>
        <taxon>fabids</taxon>
        <taxon>Rosales</taxon>
        <taxon>Moraceae</taxon>
        <taxon>Moreae</taxon>
        <taxon>Morus</taxon>
    </lineage>
</organism>
<dbReference type="Gene3D" id="1.20.1050.10">
    <property type="match status" value="1"/>
</dbReference>
<dbReference type="InterPro" id="IPR045074">
    <property type="entry name" value="GST_C_Tau"/>
</dbReference>
<accession>W9RBB8</accession>
<evidence type="ECO:0000259" key="1">
    <source>
        <dbReference type="PROSITE" id="PS50405"/>
    </source>
</evidence>
<dbReference type="CDD" id="cd03185">
    <property type="entry name" value="GST_C_Tau"/>
    <property type="match status" value="1"/>
</dbReference>
<gene>
    <name evidence="2" type="ORF">L484_015918</name>
</gene>
<feature type="domain" description="GST C-terminal" evidence="1">
    <location>
        <begin position="1"/>
        <end position="85"/>
    </location>
</feature>